<reference evidence="2 3" key="1">
    <citation type="submission" date="2019-06" db="EMBL/GenBank/DDBJ databases">
        <title>Spirosoma utsteinense sp. nov. isolated from Antarctic ice-free soils.</title>
        <authorList>
            <person name="Tahon G."/>
        </authorList>
    </citation>
    <scope>NUCLEOTIDE SEQUENCE [LARGE SCALE GENOMIC DNA]</scope>
    <source>
        <strain evidence="2 3">LMG 31447</strain>
    </source>
</reference>
<organism evidence="2 3">
    <name type="scientific">Spirosoma utsteinense</name>
    <dbReference type="NCBI Taxonomy" id="2585773"/>
    <lineage>
        <taxon>Bacteria</taxon>
        <taxon>Pseudomonadati</taxon>
        <taxon>Bacteroidota</taxon>
        <taxon>Cytophagia</taxon>
        <taxon>Cytophagales</taxon>
        <taxon>Cytophagaceae</taxon>
        <taxon>Spirosoma</taxon>
    </lineage>
</organism>
<name>A0ABR6W248_9BACT</name>
<proteinExistence type="predicted"/>
<dbReference type="Proteomes" id="UP000700732">
    <property type="component" value="Unassembled WGS sequence"/>
</dbReference>
<keyword evidence="1" id="KW-0472">Membrane</keyword>
<evidence type="ECO:0000313" key="2">
    <source>
        <dbReference type="EMBL" id="MBC3790673.1"/>
    </source>
</evidence>
<dbReference type="EMBL" id="VFIA01000005">
    <property type="protein sequence ID" value="MBC3790673.1"/>
    <property type="molecule type" value="Genomic_DNA"/>
</dbReference>
<keyword evidence="1" id="KW-1133">Transmembrane helix</keyword>
<comment type="caution">
    <text evidence="2">The sequence shown here is derived from an EMBL/GenBank/DDBJ whole genome shotgun (WGS) entry which is preliminary data.</text>
</comment>
<keyword evidence="1" id="KW-0812">Transmembrane</keyword>
<evidence type="ECO:0000256" key="1">
    <source>
        <dbReference type="SAM" id="Phobius"/>
    </source>
</evidence>
<sequence>MRQLLVVTILASGSLICFTGYCVALIDWVQDIENGTYWRNHLEAVLETFALFTYSYLAIRFMKSRFTHL</sequence>
<evidence type="ECO:0000313" key="3">
    <source>
        <dbReference type="Proteomes" id="UP000700732"/>
    </source>
</evidence>
<accession>A0ABR6W248</accession>
<protein>
    <submittedName>
        <fullName evidence="2">Uncharacterized protein</fullName>
    </submittedName>
</protein>
<feature type="transmembrane region" description="Helical" evidence="1">
    <location>
        <begin position="40"/>
        <end position="59"/>
    </location>
</feature>
<keyword evidence="3" id="KW-1185">Reference proteome</keyword>
<gene>
    <name evidence="2" type="ORF">FH603_1163</name>
</gene>